<protein>
    <submittedName>
        <fullName evidence="2">Ubiquinone/menaquinone biosynthesis C-methylase UbiE</fullName>
    </submittedName>
</protein>
<dbReference type="PANTHER" id="PTHR43591">
    <property type="entry name" value="METHYLTRANSFERASE"/>
    <property type="match status" value="1"/>
</dbReference>
<name>A0ABU0GEC0_9HYPH</name>
<dbReference type="RefSeq" id="WP_307376956.1">
    <property type="nucleotide sequence ID" value="NZ_JAUSUW010000018.1"/>
</dbReference>
<dbReference type="Pfam" id="PF08241">
    <property type="entry name" value="Methyltransf_11"/>
    <property type="match status" value="1"/>
</dbReference>
<dbReference type="EMBL" id="JAUSUW010000018">
    <property type="protein sequence ID" value="MDQ0423279.1"/>
    <property type="molecule type" value="Genomic_DNA"/>
</dbReference>
<dbReference type="InterPro" id="IPR013216">
    <property type="entry name" value="Methyltransf_11"/>
</dbReference>
<evidence type="ECO:0000313" key="3">
    <source>
        <dbReference type="Proteomes" id="UP001238496"/>
    </source>
</evidence>
<gene>
    <name evidence="2" type="ORF">J2045_004331</name>
</gene>
<proteinExistence type="predicted"/>
<dbReference type="InterPro" id="IPR029063">
    <property type="entry name" value="SAM-dependent_MTases_sf"/>
</dbReference>
<dbReference type="Proteomes" id="UP001238496">
    <property type="component" value="Unassembled WGS sequence"/>
</dbReference>
<feature type="domain" description="Methyltransferase type 11" evidence="1">
    <location>
        <begin position="62"/>
        <end position="156"/>
    </location>
</feature>
<evidence type="ECO:0000259" key="1">
    <source>
        <dbReference type="Pfam" id="PF08241"/>
    </source>
</evidence>
<keyword evidence="3" id="KW-1185">Reference proteome</keyword>
<comment type="caution">
    <text evidence="2">The sequence shown here is derived from an EMBL/GenBank/DDBJ whole genome shotgun (WGS) entry which is preliminary data.</text>
</comment>
<sequence length="291" mass="32830">MSERTSGDIENFDKSWRTRKEALYNHWTAGRPNNQIQLAFRSHWEVFRELIGPLASAKGKVLEVGCGRGSLSSYFAQDGWDCTLLDYSPAVLETAKAVFSRNGHNAEYVPGDANALPFPDGSFDVTCSIGLLEHFENVGRVMEEQARVLKPGGWFLGYVVPERPDNVQRYFNWVNRILKFFASFGGADKKSTAAKPDIYRSDFQSSHYVAALNNVQFKNLTVFGMYPMPMISHSPQFPFSLLPKPLELVLTRTFEFALAVRQKLLGRHGWICDEKNGQAFLIAFQKGGDNE</sequence>
<keyword evidence="2" id="KW-0830">Ubiquinone</keyword>
<dbReference type="PANTHER" id="PTHR43591:SF24">
    <property type="entry name" value="2-METHOXY-6-POLYPRENYL-1,4-BENZOQUINOL METHYLASE, MITOCHONDRIAL"/>
    <property type="match status" value="1"/>
</dbReference>
<organism evidence="2 3">
    <name type="scientific">Peteryoungia aggregata LMG 23059</name>
    <dbReference type="NCBI Taxonomy" id="1368425"/>
    <lineage>
        <taxon>Bacteria</taxon>
        <taxon>Pseudomonadati</taxon>
        <taxon>Pseudomonadota</taxon>
        <taxon>Alphaproteobacteria</taxon>
        <taxon>Hyphomicrobiales</taxon>
        <taxon>Rhizobiaceae</taxon>
        <taxon>Peteryoungia</taxon>
    </lineage>
</organism>
<evidence type="ECO:0000313" key="2">
    <source>
        <dbReference type="EMBL" id="MDQ0423279.1"/>
    </source>
</evidence>
<dbReference type="SUPFAM" id="SSF53335">
    <property type="entry name" value="S-adenosyl-L-methionine-dependent methyltransferases"/>
    <property type="match status" value="1"/>
</dbReference>
<reference evidence="2 3" key="1">
    <citation type="submission" date="2023-07" db="EMBL/GenBank/DDBJ databases">
        <title>Genomic Encyclopedia of Type Strains, Phase IV (KMG-IV): sequencing the most valuable type-strain genomes for metagenomic binning, comparative biology and taxonomic classification.</title>
        <authorList>
            <person name="Goeker M."/>
        </authorList>
    </citation>
    <scope>NUCLEOTIDE SEQUENCE [LARGE SCALE GENOMIC DNA]</scope>
    <source>
        <strain evidence="2 3">DSM 1111</strain>
    </source>
</reference>
<dbReference type="Gene3D" id="3.40.50.150">
    <property type="entry name" value="Vaccinia Virus protein VP39"/>
    <property type="match status" value="1"/>
</dbReference>
<dbReference type="CDD" id="cd02440">
    <property type="entry name" value="AdoMet_MTases"/>
    <property type="match status" value="1"/>
</dbReference>
<accession>A0ABU0GEC0</accession>